<dbReference type="RefSeq" id="WP_139002310.1">
    <property type="nucleotide sequence ID" value="NZ_BAABAV010000002.1"/>
</dbReference>
<accession>A0ABP8ECF4</accession>
<dbReference type="EMBL" id="BAABAV010000002">
    <property type="protein sequence ID" value="GAA4269922.1"/>
    <property type="molecule type" value="Genomic_DNA"/>
</dbReference>
<sequence length="224" mass="26314">MKLLKKIVWCLLLFSCSSVELIDYWKNPEIISYSANKILIVGMTPNIEARQKFEKQLKTEYNSRGIEAIMSYQFLNSSFTSEKKTEEELKALEDKLIAEGFDTILLTKVIGIEDKIAFKEGYDSFDNTHKKFKEDYLKYQDAFYNPDYYLEYTVYNTETSLYCICPGENRELIWKGYIDITDPESINETVNDYVRLVIVVLEEQQLINPISLKMEEFIDEKAIQ</sequence>
<comment type="caution">
    <text evidence="2">The sequence shown here is derived from an EMBL/GenBank/DDBJ whole genome shotgun (WGS) entry which is preliminary data.</text>
</comment>
<keyword evidence="3" id="KW-1185">Reference proteome</keyword>
<evidence type="ECO:0000256" key="1">
    <source>
        <dbReference type="SAM" id="SignalP"/>
    </source>
</evidence>
<evidence type="ECO:0000313" key="3">
    <source>
        <dbReference type="Proteomes" id="UP001500027"/>
    </source>
</evidence>
<evidence type="ECO:0008006" key="4">
    <source>
        <dbReference type="Google" id="ProtNLM"/>
    </source>
</evidence>
<keyword evidence="1" id="KW-0732">Signal</keyword>
<dbReference type="Proteomes" id="UP001500027">
    <property type="component" value="Unassembled WGS sequence"/>
</dbReference>
<feature type="chain" id="PRO_5045352890" description="Cardiolipin synthetase" evidence="1">
    <location>
        <begin position="22"/>
        <end position="224"/>
    </location>
</feature>
<protein>
    <recommendedName>
        <fullName evidence="4">Cardiolipin synthetase</fullName>
    </recommendedName>
</protein>
<organism evidence="2 3">
    <name type="scientific">Hyunsoonleella aestuarii</name>
    <dbReference type="NCBI Taxonomy" id="912802"/>
    <lineage>
        <taxon>Bacteria</taxon>
        <taxon>Pseudomonadati</taxon>
        <taxon>Bacteroidota</taxon>
        <taxon>Flavobacteriia</taxon>
        <taxon>Flavobacteriales</taxon>
        <taxon>Flavobacteriaceae</taxon>
    </lineage>
</organism>
<gene>
    <name evidence="2" type="ORF">GCM10022257_20230</name>
</gene>
<name>A0ABP8ECF4_9FLAO</name>
<evidence type="ECO:0000313" key="2">
    <source>
        <dbReference type="EMBL" id="GAA4269922.1"/>
    </source>
</evidence>
<feature type="signal peptide" evidence="1">
    <location>
        <begin position="1"/>
        <end position="21"/>
    </location>
</feature>
<proteinExistence type="predicted"/>
<reference evidence="3" key="1">
    <citation type="journal article" date="2019" name="Int. J. Syst. Evol. Microbiol.">
        <title>The Global Catalogue of Microorganisms (GCM) 10K type strain sequencing project: providing services to taxonomists for standard genome sequencing and annotation.</title>
        <authorList>
            <consortium name="The Broad Institute Genomics Platform"/>
            <consortium name="The Broad Institute Genome Sequencing Center for Infectious Disease"/>
            <person name="Wu L."/>
            <person name="Ma J."/>
        </authorList>
    </citation>
    <scope>NUCLEOTIDE SEQUENCE [LARGE SCALE GENOMIC DNA]</scope>
    <source>
        <strain evidence="3">JCM 17452</strain>
    </source>
</reference>